<keyword evidence="2" id="KW-1185">Reference proteome</keyword>
<feature type="non-terminal residue" evidence="1">
    <location>
        <position position="1"/>
    </location>
</feature>
<name>A0ACA9QAP0_9GLOM</name>
<comment type="caution">
    <text evidence="1">The sequence shown here is derived from an EMBL/GenBank/DDBJ whole genome shotgun (WGS) entry which is preliminary data.</text>
</comment>
<evidence type="ECO:0000313" key="1">
    <source>
        <dbReference type="EMBL" id="CAG8736282.1"/>
    </source>
</evidence>
<feature type="non-terminal residue" evidence="1">
    <location>
        <position position="343"/>
    </location>
</feature>
<dbReference type="EMBL" id="CAJVPT010045464">
    <property type="protein sequence ID" value="CAG8736282.1"/>
    <property type="molecule type" value="Genomic_DNA"/>
</dbReference>
<protein>
    <submittedName>
        <fullName evidence="1">17569_t:CDS:1</fullName>
    </submittedName>
</protein>
<sequence length="343" mass="37377">DRAAPALYVSAIRHNLSMFPSRSSSLLCSARSDYWPYQLGLRPKDGYIASITVYDGYRMSFMNTGIGSSSIHPSNSSVTSRDGSFQRSANLGDASFADLILTAILRMGCLSLMVLMEGAVLPHHPSSIDTTDPSAPWKREISQIVLLCRRIPYELQKMTSRKWAMFPIRPSHLGAPSEPNASTTNTGEGATTAAAPGEGLAKLRGANRFRQLAWKVVEKEREQTPSRGNTAMSQARATTILSDAAKRRDTNEGKGTEAQIKPGRLTALRPSLKRLQVTHTILDHTALVRHLQFSPNGKLLATCGWDGTARLFDVPMDANDVVGRHRIMAASGGFLGQVAWSPD</sequence>
<gene>
    <name evidence="1" type="ORF">ACOLOM_LOCUS11924</name>
</gene>
<evidence type="ECO:0000313" key="2">
    <source>
        <dbReference type="Proteomes" id="UP000789525"/>
    </source>
</evidence>
<organism evidence="1 2">
    <name type="scientific">Acaulospora colombiana</name>
    <dbReference type="NCBI Taxonomy" id="27376"/>
    <lineage>
        <taxon>Eukaryota</taxon>
        <taxon>Fungi</taxon>
        <taxon>Fungi incertae sedis</taxon>
        <taxon>Mucoromycota</taxon>
        <taxon>Glomeromycotina</taxon>
        <taxon>Glomeromycetes</taxon>
        <taxon>Diversisporales</taxon>
        <taxon>Acaulosporaceae</taxon>
        <taxon>Acaulospora</taxon>
    </lineage>
</organism>
<accession>A0ACA9QAP0</accession>
<proteinExistence type="predicted"/>
<reference evidence="1" key="1">
    <citation type="submission" date="2021-06" db="EMBL/GenBank/DDBJ databases">
        <authorList>
            <person name="Kallberg Y."/>
            <person name="Tangrot J."/>
            <person name="Rosling A."/>
        </authorList>
    </citation>
    <scope>NUCLEOTIDE SEQUENCE</scope>
    <source>
        <strain evidence="1">CL356</strain>
    </source>
</reference>
<dbReference type="Proteomes" id="UP000789525">
    <property type="component" value="Unassembled WGS sequence"/>
</dbReference>